<proteinExistence type="predicted"/>
<accession>A0AAE3H5P2</accession>
<comment type="caution">
    <text evidence="1">The sequence shown here is derived from an EMBL/GenBank/DDBJ whole genome shotgun (WGS) entry which is preliminary data.</text>
</comment>
<gene>
    <name evidence="1" type="ORF">EGI31_16230</name>
</gene>
<dbReference type="Proteomes" id="UP001204144">
    <property type="component" value="Unassembled WGS sequence"/>
</dbReference>
<sequence length="69" mass="8248">MKKRDRTVLEVQKAVIDALPMIREKVEKGYFVKEAAESCGVSYMDYWKYCPVAERERISKAWRMFRIGR</sequence>
<protein>
    <submittedName>
        <fullName evidence="1">Uncharacterized protein</fullName>
    </submittedName>
</protein>
<reference evidence="1 2" key="1">
    <citation type="submission" date="2018-11" db="EMBL/GenBank/DDBJ databases">
        <title>Novel bacteria species description.</title>
        <authorList>
            <person name="Han J.-H."/>
        </authorList>
    </citation>
    <scope>NUCLEOTIDE SEQUENCE [LARGE SCALE GENOMIC DNA]</scope>
    <source>
        <strain evidence="1 2">KCTC23259</strain>
    </source>
</reference>
<organism evidence="1 2">
    <name type="scientific">Lacihabitans soyangensis</name>
    <dbReference type="NCBI Taxonomy" id="869394"/>
    <lineage>
        <taxon>Bacteria</taxon>
        <taxon>Pseudomonadati</taxon>
        <taxon>Bacteroidota</taxon>
        <taxon>Cytophagia</taxon>
        <taxon>Cytophagales</taxon>
        <taxon>Leadbetterellaceae</taxon>
        <taxon>Lacihabitans</taxon>
    </lineage>
</organism>
<dbReference type="AlphaFoldDB" id="A0AAE3H5P2"/>
<keyword evidence="2" id="KW-1185">Reference proteome</keyword>
<evidence type="ECO:0000313" key="2">
    <source>
        <dbReference type="Proteomes" id="UP001204144"/>
    </source>
</evidence>
<dbReference type="RefSeq" id="WP_255038181.1">
    <property type="nucleotide sequence ID" value="NZ_RJUF01000174.1"/>
</dbReference>
<dbReference type="EMBL" id="RJUF01000174">
    <property type="protein sequence ID" value="MCP9764489.1"/>
    <property type="molecule type" value="Genomic_DNA"/>
</dbReference>
<evidence type="ECO:0000313" key="1">
    <source>
        <dbReference type="EMBL" id="MCP9764489.1"/>
    </source>
</evidence>
<name>A0AAE3H5P2_9BACT</name>